<gene>
    <name evidence="1" type="ORF">SAMN05421770_101849</name>
</gene>
<dbReference type="EMBL" id="FZOU01000001">
    <property type="protein sequence ID" value="SNS40833.1"/>
    <property type="molecule type" value="Genomic_DNA"/>
</dbReference>
<name>A0A239E9X9_9BACT</name>
<dbReference type="Proteomes" id="UP000198356">
    <property type="component" value="Unassembled WGS sequence"/>
</dbReference>
<organism evidence="1 2">
    <name type="scientific">Granulicella rosea</name>
    <dbReference type="NCBI Taxonomy" id="474952"/>
    <lineage>
        <taxon>Bacteria</taxon>
        <taxon>Pseudomonadati</taxon>
        <taxon>Acidobacteriota</taxon>
        <taxon>Terriglobia</taxon>
        <taxon>Terriglobales</taxon>
        <taxon>Acidobacteriaceae</taxon>
        <taxon>Granulicella</taxon>
    </lineage>
</organism>
<dbReference type="OrthoDB" id="581042at2"/>
<dbReference type="RefSeq" id="WP_089407117.1">
    <property type="nucleotide sequence ID" value="NZ_FZOU01000001.1"/>
</dbReference>
<evidence type="ECO:0000313" key="1">
    <source>
        <dbReference type="EMBL" id="SNS40833.1"/>
    </source>
</evidence>
<evidence type="ECO:0000313" key="2">
    <source>
        <dbReference type="Proteomes" id="UP000198356"/>
    </source>
</evidence>
<dbReference type="AlphaFoldDB" id="A0A239E9X9"/>
<dbReference type="Pfam" id="PF14022">
    <property type="entry name" value="DUF4238"/>
    <property type="match status" value="1"/>
</dbReference>
<dbReference type="InterPro" id="IPR025332">
    <property type="entry name" value="DUF4238"/>
</dbReference>
<protein>
    <recommendedName>
        <fullName evidence="3">DUF4238 domain-containing protein</fullName>
    </recommendedName>
</protein>
<evidence type="ECO:0008006" key="3">
    <source>
        <dbReference type="Google" id="ProtNLM"/>
    </source>
</evidence>
<keyword evidence="2" id="KW-1185">Reference proteome</keyword>
<sequence>MGITRNNHYVPCMYLKRFESRPGWIFRYDLLVPNAGCPIWAEKPIDRVASATDLYTSLEDGDEVDTHERWLNREYETPAEEAIERAVTGKRMFKEHWRRLVRFVAAQDVRTPARLQEELERWRAVGPSLMESNLKESIEEFKAAHKAGRPPREPHGTVEPGFPLRVLIKPSDDDNMAEVRVESMVGRRLWIWGQRHVLNGIAEHLHQHEWTILVAPDDVTWSATDNPVIRLNFHHEHSYDFGGGWGSEGTEIFMPLDPKHMVYTRIGQKCVARGTVLASSAAKIFAKLIREHAFRHIFSPTQDESISRLRPRHVNLKAYKQEREEWSKWAREQADAELDMQRPLPGG</sequence>
<accession>A0A239E9X9</accession>
<reference evidence="1 2" key="1">
    <citation type="submission" date="2017-06" db="EMBL/GenBank/DDBJ databases">
        <authorList>
            <person name="Kim H.J."/>
            <person name="Triplett B.A."/>
        </authorList>
    </citation>
    <scope>NUCLEOTIDE SEQUENCE [LARGE SCALE GENOMIC DNA]</scope>
    <source>
        <strain evidence="1 2">DSM 18704</strain>
    </source>
</reference>
<proteinExistence type="predicted"/>